<evidence type="ECO:0000256" key="2">
    <source>
        <dbReference type="ARBA" id="ARBA00022737"/>
    </source>
</evidence>
<dbReference type="SUPFAM" id="SSF47473">
    <property type="entry name" value="EF-hand"/>
    <property type="match status" value="1"/>
</dbReference>
<keyword evidence="2" id="KW-0677">Repeat</keyword>
<dbReference type="PROSITE" id="PS50222">
    <property type="entry name" value="EF_HAND_2"/>
    <property type="match status" value="2"/>
</dbReference>
<dbReference type="InterPro" id="IPR018247">
    <property type="entry name" value="EF_Hand_1_Ca_BS"/>
</dbReference>
<gene>
    <name evidence="5" type="ORF">EA660_14785</name>
</gene>
<evidence type="ECO:0000313" key="5">
    <source>
        <dbReference type="EMBL" id="TAA23208.1"/>
    </source>
</evidence>
<dbReference type="GO" id="GO:0005509">
    <property type="term" value="F:calcium ion binding"/>
    <property type="evidence" value="ECO:0007669"/>
    <property type="project" value="InterPro"/>
</dbReference>
<dbReference type="Pfam" id="PF13499">
    <property type="entry name" value="EF-hand_7"/>
    <property type="match status" value="1"/>
</dbReference>
<dbReference type="Pfam" id="PF13202">
    <property type="entry name" value="EF-hand_5"/>
    <property type="match status" value="2"/>
</dbReference>
<feature type="domain" description="EF-hand" evidence="4">
    <location>
        <begin position="52"/>
        <end position="87"/>
    </location>
</feature>
<dbReference type="CDD" id="cd00051">
    <property type="entry name" value="EFh"/>
    <property type="match status" value="1"/>
</dbReference>
<accession>A0A4Q8L6U5</accession>
<evidence type="ECO:0000259" key="4">
    <source>
        <dbReference type="PROSITE" id="PS50222"/>
    </source>
</evidence>
<feature type="chain" id="PRO_5020266160" description="EF-hand domain-containing protein" evidence="3">
    <location>
        <begin position="27"/>
        <end position="149"/>
    </location>
</feature>
<dbReference type="PANTHER" id="PTHR10827:SF98">
    <property type="entry name" value="45 KDA CALCIUM-BINDING PROTEIN"/>
    <property type="match status" value="1"/>
</dbReference>
<dbReference type="AlphaFoldDB" id="A0A4Q8L6U5"/>
<name>A0A4Q8L6U5_9GAMM</name>
<evidence type="ECO:0000313" key="6">
    <source>
        <dbReference type="Proteomes" id="UP000292627"/>
    </source>
</evidence>
<protein>
    <recommendedName>
        <fullName evidence="4">EF-hand domain-containing protein</fullName>
    </recommendedName>
</protein>
<keyword evidence="1" id="KW-0479">Metal-binding</keyword>
<dbReference type="PANTHER" id="PTHR10827">
    <property type="entry name" value="RETICULOCALBIN"/>
    <property type="match status" value="1"/>
</dbReference>
<evidence type="ECO:0000256" key="1">
    <source>
        <dbReference type="ARBA" id="ARBA00022723"/>
    </source>
</evidence>
<dbReference type="EMBL" id="SHMC01000006">
    <property type="protein sequence ID" value="TAA23208.1"/>
    <property type="molecule type" value="Genomic_DNA"/>
</dbReference>
<proteinExistence type="predicted"/>
<feature type="domain" description="EF-hand" evidence="4">
    <location>
        <begin position="90"/>
        <end position="125"/>
    </location>
</feature>
<feature type="signal peptide" evidence="3">
    <location>
        <begin position="1"/>
        <end position="26"/>
    </location>
</feature>
<dbReference type="RefSeq" id="WP_130552233.1">
    <property type="nucleotide sequence ID" value="NZ_SHMC01000006.1"/>
</dbReference>
<sequence length="149" mass="16356">MKIKWTSALSLTACTLLFAAASASQAQTQTPSQKAVFDEVDTNHDGYIDLAENNAANEKRFKKFDANGDGYFTRAEMIAANKKFGQSDQVAAQTAQFYLSGMDRDGDGAASWKEFSDWMNQKMFAPLDRDGDGRLSRAEFILPPSPAVP</sequence>
<dbReference type="InterPro" id="IPR011992">
    <property type="entry name" value="EF-hand-dom_pair"/>
</dbReference>
<evidence type="ECO:0000256" key="3">
    <source>
        <dbReference type="SAM" id="SignalP"/>
    </source>
</evidence>
<dbReference type="Gene3D" id="1.10.238.10">
    <property type="entry name" value="EF-hand"/>
    <property type="match status" value="2"/>
</dbReference>
<dbReference type="PROSITE" id="PS00018">
    <property type="entry name" value="EF_HAND_1"/>
    <property type="match status" value="1"/>
</dbReference>
<dbReference type="InterPro" id="IPR002048">
    <property type="entry name" value="EF_hand_dom"/>
</dbReference>
<dbReference type="Proteomes" id="UP000292627">
    <property type="component" value="Unassembled WGS sequence"/>
</dbReference>
<dbReference type="OrthoDB" id="7060921at2"/>
<reference evidence="5 6" key="1">
    <citation type="submission" date="2019-02" db="EMBL/GenBank/DDBJ databases">
        <title>WGS of Pseudoxanthomonas species novum from clinical isolates.</title>
        <authorList>
            <person name="Bernier A.-M."/>
            <person name="Bernard K."/>
            <person name="Vachon A."/>
        </authorList>
    </citation>
    <scope>NUCLEOTIDE SEQUENCE [LARGE SCALE GENOMIC DNA]</scope>
    <source>
        <strain evidence="5 6">NML171200</strain>
    </source>
</reference>
<keyword evidence="3" id="KW-0732">Signal</keyword>
<comment type="caution">
    <text evidence="5">The sequence shown here is derived from an EMBL/GenBank/DDBJ whole genome shotgun (WGS) entry which is preliminary data.</text>
</comment>
<organism evidence="5 6">
    <name type="scientific">Pseudoxanthomonas winnipegensis</name>
    <dbReference type="NCBI Taxonomy" id="2480810"/>
    <lineage>
        <taxon>Bacteria</taxon>
        <taxon>Pseudomonadati</taxon>
        <taxon>Pseudomonadota</taxon>
        <taxon>Gammaproteobacteria</taxon>
        <taxon>Lysobacterales</taxon>
        <taxon>Lysobacteraceae</taxon>
        <taxon>Pseudoxanthomonas</taxon>
    </lineage>
</organism>